<dbReference type="EMBL" id="BMMZ01000009">
    <property type="protein sequence ID" value="GGL72811.1"/>
    <property type="molecule type" value="Genomic_DNA"/>
</dbReference>
<dbReference type="SMART" id="SM00922">
    <property type="entry name" value="MR_MLE"/>
    <property type="match status" value="1"/>
</dbReference>
<evidence type="ECO:0000259" key="1">
    <source>
        <dbReference type="SMART" id="SM00922"/>
    </source>
</evidence>
<feature type="domain" description="Mandelate racemase/muconate lactonizing enzyme C-terminal" evidence="1">
    <location>
        <begin position="139"/>
        <end position="245"/>
    </location>
</feature>
<dbReference type="InterPro" id="IPR034593">
    <property type="entry name" value="DgoD-like"/>
</dbReference>
<dbReference type="Gene3D" id="3.30.390.10">
    <property type="entry name" value="Enolase-like, N-terminal domain"/>
    <property type="match status" value="1"/>
</dbReference>
<dbReference type="InterPro" id="IPR029065">
    <property type="entry name" value="Enolase_C-like"/>
</dbReference>
<proteinExistence type="predicted"/>
<dbReference type="Gene3D" id="3.20.20.120">
    <property type="entry name" value="Enolase-like C-terminal domain"/>
    <property type="match status" value="1"/>
</dbReference>
<dbReference type="Proteomes" id="UP000613840">
    <property type="component" value="Unassembled WGS sequence"/>
</dbReference>
<reference evidence="2" key="1">
    <citation type="journal article" date="2014" name="Int. J. Syst. Evol. Microbiol.">
        <title>Complete genome sequence of Corynebacterium casei LMG S-19264T (=DSM 44701T), isolated from a smear-ripened cheese.</title>
        <authorList>
            <consortium name="US DOE Joint Genome Institute (JGI-PGF)"/>
            <person name="Walter F."/>
            <person name="Albersmeier A."/>
            <person name="Kalinowski J."/>
            <person name="Ruckert C."/>
        </authorList>
    </citation>
    <scope>NUCLEOTIDE SEQUENCE</scope>
    <source>
        <strain evidence="2">CGMCC 4.7306</strain>
    </source>
</reference>
<dbReference type="InterPro" id="IPR029017">
    <property type="entry name" value="Enolase-like_N"/>
</dbReference>
<protein>
    <submittedName>
        <fullName evidence="2">D-galactarolactone cycloisomerase</fullName>
    </submittedName>
</protein>
<organism evidence="2 3">
    <name type="scientific">Microlunatus endophyticus</name>
    <dbReference type="NCBI Taxonomy" id="1716077"/>
    <lineage>
        <taxon>Bacteria</taxon>
        <taxon>Bacillati</taxon>
        <taxon>Actinomycetota</taxon>
        <taxon>Actinomycetes</taxon>
        <taxon>Propionibacteriales</taxon>
        <taxon>Propionibacteriaceae</taxon>
        <taxon>Microlunatus</taxon>
    </lineage>
</organism>
<name>A0A917SCR4_9ACTN</name>
<dbReference type="AlphaFoldDB" id="A0A917SCR4"/>
<dbReference type="SUPFAM" id="SSF54826">
    <property type="entry name" value="Enolase N-terminal domain-like"/>
    <property type="match status" value="1"/>
</dbReference>
<dbReference type="SUPFAM" id="SSF51604">
    <property type="entry name" value="Enolase C-terminal domain-like"/>
    <property type="match status" value="1"/>
</dbReference>
<comment type="caution">
    <text evidence="2">The sequence shown here is derived from an EMBL/GenBank/DDBJ whole genome shotgun (WGS) entry which is preliminary data.</text>
</comment>
<sequence length="359" mass="38564">MSDNLHTRISSVELNDVITRYPRSIGRNAVLGTHGTGPTAPAVTISTIDGATGWGLLGGRCDDPGSLIGKRVDEIFDLGVGVLDPATLWADFALHDLAGILTGQSVHTILGDHGGREISTYDGSIYFDDLDPLDAPRGIDVVLENVQDGWDDGHRAFKIKIGRGFTWMGEREGFQRDVEVVRAVHDAFPSARLLVDGNNGFSVEAAINFLESVADVGLFWFEEPFNEHRNGLERLRDWRRSTGGEVLIADGEYRPDVDEVVRFAEAGLVDVLLMDVVGFGLTPWRALAAKLGGSGIKISPHAWGLPIKTCYAGQMAVGLADVITVEGVRGQTDGVEGGYAVVDGMLTVPDTPGFGLRVV</sequence>
<keyword evidence="3" id="KW-1185">Reference proteome</keyword>
<dbReference type="PANTHER" id="PTHR48080">
    <property type="entry name" value="D-GALACTONATE DEHYDRATASE-RELATED"/>
    <property type="match status" value="1"/>
</dbReference>
<evidence type="ECO:0000313" key="2">
    <source>
        <dbReference type="EMBL" id="GGL72811.1"/>
    </source>
</evidence>
<dbReference type="InterPro" id="IPR013342">
    <property type="entry name" value="Mandelate_racemase_C"/>
</dbReference>
<dbReference type="RefSeq" id="WP_188896560.1">
    <property type="nucleotide sequence ID" value="NZ_BMMZ01000009.1"/>
</dbReference>
<reference evidence="2" key="2">
    <citation type="submission" date="2020-09" db="EMBL/GenBank/DDBJ databases">
        <authorList>
            <person name="Sun Q."/>
            <person name="Zhou Y."/>
        </authorList>
    </citation>
    <scope>NUCLEOTIDE SEQUENCE</scope>
    <source>
        <strain evidence="2">CGMCC 4.7306</strain>
    </source>
</reference>
<accession>A0A917SCR4</accession>
<dbReference type="SFLD" id="SFLDS00001">
    <property type="entry name" value="Enolase"/>
    <property type="match status" value="1"/>
</dbReference>
<gene>
    <name evidence="2" type="primary">gci</name>
    <name evidence="2" type="ORF">GCM10011575_33850</name>
</gene>
<evidence type="ECO:0000313" key="3">
    <source>
        <dbReference type="Proteomes" id="UP000613840"/>
    </source>
</evidence>
<dbReference type="Pfam" id="PF13378">
    <property type="entry name" value="MR_MLE_C"/>
    <property type="match status" value="1"/>
</dbReference>
<dbReference type="InterPro" id="IPR036849">
    <property type="entry name" value="Enolase-like_C_sf"/>
</dbReference>